<dbReference type="PANTHER" id="PTHR24409:SF331">
    <property type="entry name" value="ZINC FINGER PROTEIN 322A"/>
    <property type="match status" value="1"/>
</dbReference>
<dbReference type="GO" id="GO:0000981">
    <property type="term" value="F:DNA-binding transcription factor activity, RNA polymerase II-specific"/>
    <property type="evidence" value="ECO:0007669"/>
    <property type="project" value="TreeGrafter"/>
</dbReference>
<dbReference type="InterPro" id="IPR036236">
    <property type="entry name" value="Znf_C2H2_sf"/>
</dbReference>
<dbReference type="RefSeq" id="XP_012185502.1">
    <property type="nucleotide sequence ID" value="XM_012330112.1"/>
</dbReference>
<evidence type="ECO:0000256" key="4">
    <source>
        <dbReference type="ARBA" id="ARBA00022737"/>
    </source>
</evidence>
<evidence type="ECO:0000256" key="3">
    <source>
        <dbReference type="ARBA" id="ARBA00022723"/>
    </source>
</evidence>
<evidence type="ECO:0000256" key="9">
    <source>
        <dbReference type="SAM" id="MobiDB-lite"/>
    </source>
</evidence>
<dbReference type="EMBL" id="HE797250">
    <property type="protein sequence ID" value="CCM06219.1"/>
    <property type="molecule type" value="Genomic_DNA"/>
</dbReference>
<keyword evidence="5 8" id="KW-0863">Zinc-finger</keyword>
<keyword evidence="6" id="KW-0862">Zinc</keyword>
<dbReference type="SUPFAM" id="SSF57667">
    <property type="entry name" value="beta-beta-alpha zinc fingers"/>
    <property type="match status" value="1"/>
</dbReference>
<dbReference type="InParanoid" id="J4H569"/>
<evidence type="ECO:0000256" key="8">
    <source>
        <dbReference type="PROSITE-ProRule" id="PRU00042"/>
    </source>
</evidence>
<keyword evidence="3" id="KW-0479">Metal-binding</keyword>
<dbReference type="SMART" id="SM00355">
    <property type="entry name" value="ZnF_C2H2"/>
    <property type="match status" value="3"/>
</dbReference>
<feature type="domain" description="C2H2-type" evidence="10">
    <location>
        <begin position="21"/>
        <end position="43"/>
    </location>
</feature>
<dbReference type="GO" id="GO:0005634">
    <property type="term" value="C:nucleus"/>
    <property type="evidence" value="ECO:0007669"/>
    <property type="project" value="UniProtKB-SubCell"/>
</dbReference>
<dbReference type="GO" id="GO:0000977">
    <property type="term" value="F:RNA polymerase II transcription regulatory region sequence-specific DNA binding"/>
    <property type="evidence" value="ECO:0007669"/>
    <property type="project" value="TreeGrafter"/>
</dbReference>
<comment type="similarity">
    <text evidence="2">Belongs to the krueppel C2H2-type zinc-finger protein family.</text>
</comment>
<evidence type="ECO:0000313" key="11">
    <source>
        <dbReference type="EMBL" id="CCM06219.1"/>
    </source>
</evidence>
<dbReference type="HOGENOM" id="CLU_739749_0_0_1"/>
<dbReference type="AlphaFoldDB" id="J4H569"/>
<evidence type="ECO:0000256" key="1">
    <source>
        <dbReference type="ARBA" id="ARBA00004123"/>
    </source>
</evidence>
<accession>J4H569</accession>
<protein>
    <recommendedName>
        <fullName evidence="10">C2H2-type domain-containing protein</fullName>
    </recommendedName>
</protein>
<dbReference type="Pfam" id="PF00096">
    <property type="entry name" value="zf-C2H2"/>
    <property type="match status" value="1"/>
</dbReference>
<keyword evidence="4" id="KW-0677">Repeat</keyword>
<evidence type="ECO:0000313" key="12">
    <source>
        <dbReference type="Proteomes" id="UP000006352"/>
    </source>
</evidence>
<dbReference type="PROSITE" id="PS00028">
    <property type="entry name" value="ZINC_FINGER_C2H2_1"/>
    <property type="match status" value="1"/>
</dbReference>
<evidence type="ECO:0000259" key="10">
    <source>
        <dbReference type="PROSITE" id="PS50157"/>
    </source>
</evidence>
<dbReference type="GO" id="GO:0008270">
    <property type="term" value="F:zinc ion binding"/>
    <property type="evidence" value="ECO:0007669"/>
    <property type="project" value="UniProtKB-KW"/>
</dbReference>
<reference evidence="11 12" key="1">
    <citation type="journal article" date="2012" name="Appl. Environ. Microbiol.">
        <title>Short-read sequencing for genomic analysis of the brown rot fungus Fibroporia radiculosa.</title>
        <authorList>
            <person name="Tang J.D."/>
            <person name="Perkins A.D."/>
            <person name="Sonstegard T.S."/>
            <person name="Schroeder S.G."/>
            <person name="Burgess S.C."/>
            <person name="Diehl S.V."/>
        </authorList>
    </citation>
    <scope>NUCLEOTIDE SEQUENCE [LARGE SCALE GENOMIC DNA]</scope>
    <source>
        <strain evidence="11 12">TFFH 294</strain>
    </source>
</reference>
<keyword evidence="7" id="KW-0539">Nucleus</keyword>
<keyword evidence="12" id="KW-1185">Reference proteome</keyword>
<gene>
    <name evidence="11" type="ORF">FIBRA_08464</name>
</gene>
<dbReference type="STRING" id="599839.J4H569"/>
<dbReference type="FunCoup" id="J4H569">
    <property type="interactions" value="3"/>
</dbReference>
<name>J4H569_9APHY</name>
<dbReference type="InterPro" id="IPR013087">
    <property type="entry name" value="Znf_C2H2_type"/>
</dbReference>
<dbReference type="GeneID" id="24101119"/>
<organism evidence="11 12">
    <name type="scientific">Fibroporia radiculosa</name>
    <dbReference type="NCBI Taxonomy" id="599839"/>
    <lineage>
        <taxon>Eukaryota</taxon>
        <taxon>Fungi</taxon>
        <taxon>Dikarya</taxon>
        <taxon>Basidiomycota</taxon>
        <taxon>Agaricomycotina</taxon>
        <taxon>Agaricomycetes</taxon>
        <taxon>Polyporales</taxon>
        <taxon>Fibroporiaceae</taxon>
        <taxon>Fibroporia</taxon>
    </lineage>
</organism>
<evidence type="ECO:0000256" key="6">
    <source>
        <dbReference type="ARBA" id="ARBA00022833"/>
    </source>
</evidence>
<evidence type="ECO:0000256" key="5">
    <source>
        <dbReference type="ARBA" id="ARBA00022771"/>
    </source>
</evidence>
<proteinExistence type="inferred from homology"/>
<feature type="compositionally biased region" description="Basic and acidic residues" evidence="9">
    <location>
        <begin position="1"/>
        <end position="17"/>
    </location>
</feature>
<dbReference type="Proteomes" id="UP000006352">
    <property type="component" value="Unassembled WGS sequence"/>
</dbReference>
<evidence type="ECO:0000256" key="7">
    <source>
        <dbReference type="ARBA" id="ARBA00023242"/>
    </source>
</evidence>
<dbReference type="Gene3D" id="3.30.160.60">
    <property type="entry name" value="Classic Zinc Finger"/>
    <property type="match status" value="1"/>
</dbReference>
<dbReference type="OrthoDB" id="654211at2759"/>
<feature type="domain" description="C2H2-type" evidence="10">
    <location>
        <begin position="54"/>
        <end position="84"/>
    </location>
</feature>
<sequence>MKSQHQDSTETSSESKKSGSVSCPTCGKLVSRRADLSRHLNVHLPPELKLKKSFKCDWPGCTTATLQKSNLMNHYRNVHLNKKDKFCPHCDFVTGDAGSFSRHKKACTAARAAPILTGTDSPKDTTKLGKQPSSTRIRKQSKRYSPYGIPSPTSTDHSFDRRDVCSTPTISAPASAPLPPTVLHESDGFQDASQAMYFSWHAEDTVSSAASNTLLQGWSVPQQSFQPTPLGGHSQPSMTLVPELDLMQSYSLSVDLQLPEVIPKSEPTSALDWHQYGIADPLLSLSQPSTSIAPTWDPSFSTHMACAFPQFDPMQSLYSVSQDCNDIPSAPPMLDSYQSLPCTGSTLPYAPTQPELGLDVLDGWFNDQFGVSLL</sequence>
<comment type="subcellular location">
    <subcellularLocation>
        <location evidence="1">Nucleus</location>
    </subcellularLocation>
</comment>
<evidence type="ECO:0000256" key="2">
    <source>
        <dbReference type="ARBA" id="ARBA00006991"/>
    </source>
</evidence>
<feature type="region of interest" description="Disordered" evidence="9">
    <location>
        <begin position="1"/>
        <end position="24"/>
    </location>
</feature>
<feature type="region of interest" description="Disordered" evidence="9">
    <location>
        <begin position="116"/>
        <end position="161"/>
    </location>
</feature>
<dbReference type="PANTHER" id="PTHR24409">
    <property type="entry name" value="ZINC FINGER PROTEIN 142"/>
    <property type="match status" value="1"/>
</dbReference>
<dbReference type="PROSITE" id="PS50157">
    <property type="entry name" value="ZINC_FINGER_C2H2_2"/>
    <property type="match status" value="2"/>
</dbReference>